<evidence type="ECO:0000313" key="1">
    <source>
        <dbReference type="EMBL" id="QSS64195.1"/>
    </source>
</evidence>
<organism evidence="1 2">
    <name type="scientific">Ajellomyces capsulatus</name>
    <name type="common">Darling's disease fungus</name>
    <name type="synonym">Histoplasma capsulatum</name>
    <dbReference type="NCBI Taxonomy" id="5037"/>
    <lineage>
        <taxon>Eukaryota</taxon>
        <taxon>Fungi</taxon>
        <taxon>Dikarya</taxon>
        <taxon>Ascomycota</taxon>
        <taxon>Pezizomycotina</taxon>
        <taxon>Eurotiomycetes</taxon>
        <taxon>Eurotiomycetidae</taxon>
        <taxon>Onygenales</taxon>
        <taxon>Ajellomycetaceae</taxon>
        <taxon>Histoplasma</taxon>
    </lineage>
</organism>
<accession>A0A8A1ME81</accession>
<dbReference type="EMBL" id="CP069114">
    <property type="protein sequence ID" value="QSS64195.1"/>
    <property type="molecule type" value="Genomic_DNA"/>
</dbReference>
<protein>
    <submittedName>
        <fullName evidence="1">Uncharacterized protein</fullName>
    </submittedName>
</protein>
<name>A0A8A1ME81_AJECA</name>
<dbReference type="AlphaFoldDB" id="A0A8A1ME81"/>
<gene>
    <name evidence="1" type="ORF">I7I51_01260</name>
</gene>
<proteinExistence type="predicted"/>
<evidence type="ECO:0000313" key="2">
    <source>
        <dbReference type="Proteomes" id="UP000663671"/>
    </source>
</evidence>
<reference evidence="1" key="1">
    <citation type="submission" date="2021-01" db="EMBL/GenBank/DDBJ databases">
        <title>Chromosome-level genome assembly of a human fungal pathogen reveals clustering of transcriptionally co-regulated genes.</title>
        <authorList>
            <person name="Voorhies M."/>
            <person name="Cohen S."/>
            <person name="Shea T.P."/>
            <person name="Petrus S."/>
            <person name="Munoz J.F."/>
            <person name="Poplawski S."/>
            <person name="Goldman W.E."/>
            <person name="Michael T."/>
            <person name="Cuomo C.A."/>
            <person name="Sil A."/>
            <person name="Beyhan S."/>
        </authorList>
    </citation>
    <scope>NUCLEOTIDE SEQUENCE</scope>
    <source>
        <strain evidence="1">WU24</strain>
    </source>
</reference>
<sequence length="100" mass="11620">METGSRTRRKPLLSLINLESPLASEEEWNSQRARNFGSRKQPQSFHISLQKTLVNSRHDLATRAKELNHHQRRGDRGYRECVEVTCGRIAPHRWGTLSDK</sequence>
<dbReference type="VEuPathDB" id="FungiDB:I7I51_01260"/>
<dbReference type="Proteomes" id="UP000663671">
    <property type="component" value="Chromosome 1"/>
</dbReference>